<protein>
    <submittedName>
        <fullName evidence="2">Uncharacterized protein</fullName>
    </submittedName>
</protein>
<organism evidence="2 3">
    <name type="scientific">Microlunatus soli</name>
    <dbReference type="NCBI Taxonomy" id="630515"/>
    <lineage>
        <taxon>Bacteria</taxon>
        <taxon>Bacillati</taxon>
        <taxon>Actinomycetota</taxon>
        <taxon>Actinomycetes</taxon>
        <taxon>Propionibacteriales</taxon>
        <taxon>Propionibacteriaceae</taxon>
        <taxon>Microlunatus</taxon>
    </lineage>
</organism>
<dbReference type="EMBL" id="LT629772">
    <property type="protein sequence ID" value="SDS69910.1"/>
    <property type="molecule type" value="Genomic_DNA"/>
</dbReference>
<dbReference type="STRING" id="630515.SAMN04489812_2720"/>
<reference evidence="2 3" key="1">
    <citation type="submission" date="2016-10" db="EMBL/GenBank/DDBJ databases">
        <authorList>
            <person name="de Groot N.N."/>
        </authorList>
    </citation>
    <scope>NUCLEOTIDE SEQUENCE [LARGE SCALE GENOMIC DNA]</scope>
    <source>
        <strain evidence="2 3">DSM 21800</strain>
    </source>
</reference>
<sequence length="41" mass="4799">MSEYTSTRRIEASYPYPGKTFDNAGRPDPQDTVSRVPRCWY</sequence>
<keyword evidence="3" id="KW-1185">Reference proteome</keyword>
<evidence type="ECO:0000256" key="1">
    <source>
        <dbReference type="SAM" id="MobiDB-lite"/>
    </source>
</evidence>
<feature type="region of interest" description="Disordered" evidence="1">
    <location>
        <begin position="1"/>
        <end position="41"/>
    </location>
</feature>
<gene>
    <name evidence="2" type="ORF">SAMN04489812_2720</name>
</gene>
<evidence type="ECO:0000313" key="2">
    <source>
        <dbReference type="EMBL" id="SDS69910.1"/>
    </source>
</evidence>
<feature type="compositionally biased region" description="Basic and acidic residues" evidence="1">
    <location>
        <begin position="1"/>
        <end position="11"/>
    </location>
</feature>
<accession>A0A1H1UBU9</accession>
<evidence type="ECO:0000313" key="3">
    <source>
        <dbReference type="Proteomes" id="UP000199103"/>
    </source>
</evidence>
<name>A0A1H1UBU9_9ACTN</name>
<proteinExistence type="predicted"/>
<dbReference type="AlphaFoldDB" id="A0A1H1UBU9"/>
<dbReference type="Proteomes" id="UP000199103">
    <property type="component" value="Chromosome I"/>
</dbReference>